<dbReference type="EMBL" id="AP023093">
    <property type="protein sequence ID" value="BCE36954.1"/>
    <property type="molecule type" value="Genomic_DNA"/>
</dbReference>
<name>A0A810BWS0_9BRAD</name>
<organism evidence="3">
    <name type="scientific">Bradyrhizobium diazoefficiens</name>
    <dbReference type="NCBI Taxonomy" id="1355477"/>
    <lineage>
        <taxon>Bacteria</taxon>
        <taxon>Pseudomonadati</taxon>
        <taxon>Pseudomonadota</taxon>
        <taxon>Alphaproteobacteria</taxon>
        <taxon>Hyphomicrobiales</taxon>
        <taxon>Nitrobacteraceae</taxon>
        <taxon>Bradyrhizobium</taxon>
    </lineage>
</organism>
<evidence type="ECO:0000313" key="2">
    <source>
        <dbReference type="EMBL" id="BCE36954.1"/>
    </source>
</evidence>
<sequence>MRPTRSTKPSGTRATLLRQFEQRLCLDTDKRHILKIETGFSISLDEENRSLLRHDRLQIGDRTACQKVNHITRAWRRFLEVCRLETGLVPYPFGDALRRVGIAREQPFDELDQIASLGFVGHRSRSAVAGK</sequence>
<dbReference type="AlphaFoldDB" id="A0A810BWS0"/>
<accession>A0A810BWS0</accession>
<evidence type="ECO:0000313" key="3">
    <source>
        <dbReference type="EMBL" id="BCE80554.1"/>
    </source>
</evidence>
<dbReference type="EMBL" id="AP023098">
    <property type="protein sequence ID" value="BCE80554.1"/>
    <property type="molecule type" value="Genomic_DNA"/>
</dbReference>
<evidence type="ECO:0000313" key="1">
    <source>
        <dbReference type="EMBL" id="BCE28222.1"/>
    </source>
</evidence>
<dbReference type="EMBL" id="AP023092">
    <property type="protein sequence ID" value="BCE28222.1"/>
    <property type="molecule type" value="Genomic_DNA"/>
</dbReference>
<proteinExistence type="predicted"/>
<reference evidence="3" key="3">
    <citation type="submission" date="2020-05" db="EMBL/GenBank/DDBJ databases">
        <title>Complete genome sequence of Bradyrhizobium diazoefficiens XF9 isolated from soybean nodule.</title>
        <authorList>
            <person name="Noda R."/>
            <person name="Kakizaki K."/>
            <person name="Minamisawa K."/>
        </authorList>
    </citation>
    <scope>NUCLEOTIDE SEQUENCE</scope>
    <source>
        <strain evidence="3">XF9</strain>
    </source>
</reference>
<gene>
    <name evidence="1" type="ORF">XF2B_19910</name>
    <name evidence="2" type="ORF">XF3B_19850</name>
    <name evidence="3" type="ORF">XF9B_19750</name>
</gene>
<reference evidence="1" key="1">
    <citation type="submission" date="2020-05" db="EMBL/GenBank/DDBJ databases">
        <title>Complete genome sequence of Bradyrhizobium diazoefficiens XF2 isolated from soybean nodule.</title>
        <authorList>
            <person name="Noda R."/>
            <person name="Kakizaki K."/>
            <person name="Minamisawa K."/>
        </authorList>
    </citation>
    <scope>NUCLEOTIDE SEQUENCE</scope>
    <source>
        <strain evidence="1">XF2</strain>
    </source>
</reference>
<reference evidence="2" key="2">
    <citation type="submission" date="2020-05" db="EMBL/GenBank/DDBJ databases">
        <title>Complete genome sequence of Bradyrhizobium diazoefficiens XF3 isolated from soybean nodule.</title>
        <authorList>
            <person name="Noda R."/>
            <person name="Kakizaki K."/>
            <person name="Minamisawa K."/>
        </authorList>
    </citation>
    <scope>NUCLEOTIDE SEQUENCE</scope>
    <source>
        <strain evidence="2">XF3</strain>
    </source>
</reference>
<protein>
    <submittedName>
        <fullName evidence="3">Uncharacterized protein</fullName>
    </submittedName>
</protein>